<gene>
    <name evidence="2" type="ORF">F0U44_08925</name>
</gene>
<dbReference type="AlphaFoldDB" id="A0A5B1LD94"/>
<feature type="chain" id="PRO_5022755503" evidence="1">
    <location>
        <begin position="44"/>
        <end position="572"/>
    </location>
</feature>
<organism evidence="2 3">
    <name type="scientific">Nocardioides humilatus</name>
    <dbReference type="NCBI Taxonomy" id="2607660"/>
    <lineage>
        <taxon>Bacteria</taxon>
        <taxon>Bacillati</taxon>
        <taxon>Actinomycetota</taxon>
        <taxon>Actinomycetes</taxon>
        <taxon>Propionibacteriales</taxon>
        <taxon>Nocardioidaceae</taxon>
        <taxon>Nocardioides</taxon>
    </lineage>
</organism>
<accession>A0A5B1LD94</accession>
<evidence type="ECO:0000313" key="2">
    <source>
        <dbReference type="EMBL" id="KAA1418612.1"/>
    </source>
</evidence>
<evidence type="ECO:0000256" key="1">
    <source>
        <dbReference type="SAM" id="SignalP"/>
    </source>
</evidence>
<dbReference type="SUPFAM" id="SSF55486">
    <property type="entry name" value="Metalloproteases ('zincins'), catalytic domain"/>
    <property type="match status" value="1"/>
</dbReference>
<protein>
    <submittedName>
        <fullName evidence="2">Uncharacterized protein</fullName>
    </submittedName>
</protein>
<reference evidence="2 3" key="1">
    <citation type="submission" date="2019-09" db="EMBL/GenBank/DDBJ databases">
        <title>Nocardioides panacisoli sp. nov., isolated from the soil of a ginseng field.</title>
        <authorList>
            <person name="Cho C."/>
        </authorList>
    </citation>
    <scope>NUCLEOTIDE SEQUENCE [LARGE SCALE GENOMIC DNA]</scope>
    <source>
        <strain evidence="2 3">BN130099</strain>
    </source>
</reference>
<dbReference type="InterPro" id="IPR024079">
    <property type="entry name" value="MetalloPept_cat_dom_sf"/>
</dbReference>
<dbReference type="GO" id="GO:0008237">
    <property type="term" value="F:metallopeptidase activity"/>
    <property type="evidence" value="ECO:0007669"/>
    <property type="project" value="InterPro"/>
</dbReference>
<name>A0A5B1LD94_9ACTN</name>
<feature type="signal peptide" evidence="1">
    <location>
        <begin position="1"/>
        <end position="43"/>
    </location>
</feature>
<proteinExistence type="predicted"/>
<dbReference type="EMBL" id="VUJV01000003">
    <property type="protein sequence ID" value="KAA1418612.1"/>
    <property type="molecule type" value="Genomic_DNA"/>
</dbReference>
<comment type="caution">
    <text evidence="2">The sequence shown here is derived from an EMBL/GenBank/DDBJ whole genome shotgun (WGS) entry which is preliminary data.</text>
</comment>
<dbReference type="Proteomes" id="UP000325003">
    <property type="component" value="Unassembled WGS sequence"/>
</dbReference>
<dbReference type="RefSeq" id="WP_149727952.1">
    <property type="nucleotide sequence ID" value="NZ_VUJV01000003.1"/>
</dbReference>
<sequence>MNEQDTDNRSVCWRSARHARLGLACAALLATLVPTTSSPPAVAADAASLTATERCSAGETPDVTQTVFVSGTSGQAFYPRAVNPDNAIFPGDVVSIEVSGQLRYNSKSWTGPEGTGMPDANGVRPYAATATWDRLPGGPVGPPLAAVDLGGCTSGPTKVGVRLRYGINEKLLSDNAGGYTVTTRVWRAPGRLIIDRTEVTQGVQDRLAHVALVAGKRTFVRVFLRHQYDGSTSMAGVTGTLRVTGVADVARPLVNSQITSLTNGGDPRRLSNSLLFAVPTAALAEGTREAVVTVTPPAGRGGGWSVAQHFSVTFGPTTSLPVIGLRYSYHNVPAELTAARSASEPGLRVQPGRWQAANVALWGPMGAFAENVLPFARLSVTDDAPSSAWGTRSFDCEAAQRPDDGLRYCDGYQDAIAWAKRVADQECPDGGCLVVLMQPEVSDGGTGYCHCTSYRQGTPRGNSVINLQWERMLANQGRTLAHEIGHYYGVVHTWDDPHFHFSKFATIGDIVGLRYANLQGGIELQPERRLDGTSTYDLMTYQPQQWLSVYNYCRIMHEVKGLNPVCAPGWEQ</sequence>
<reference evidence="2 3" key="2">
    <citation type="submission" date="2019-09" db="EMBL/GenBank/DDBJ databases">
        <authorList>
            <person name="Jin C."/>
        </authorList>
    </citation>
    <scope>NUCLEOTIDE SEQUENCE [LARGE SCALE GENOMIC DNA]</scope>
    <source>
        <strain evidence="2 3">BN130099</strain>
    </source>
</reference>
<keyword evidence="3" id="KW-1185">Reference proteome</keyword>
<keyword evidence="1" id="KW-0732">Signal</keyword>
<dbReference type="Gene3D" id="3.40.390.10">
    <property type="entry name" value="Collagenase (Catalytic Domain)"/>
    <property type="match status" value="1"/>
</dbReference>
<evidence type="ECO:0000313" key="3">
    <source>
        <dbReference type="Proteomes" id="UP000325003"/>
    </source>
</evidence>